<sequence length="322" mass="35136">MADLIDFQEALTRTEGEDRALLIGNGFSAEYFSYSNLLDKSGLAVGTPVRNLFTALATVDFEAVVRALEGAALVERAYGNSAHAADIEADAQKVREALVEAINATHPAHREDIRLNYTSSAAFLAHFSTVFTLNYDLLLYWVNLEKSALRDGFGLGKAVGSFHGPFSEQAYCHIYNLHGGLHLFENGTGEILKAVDRGAGVIATITDAIAEGRRFPVYVAEGTSVQKMHKISSVAYLRHCYDTLRTNSAAMFVYGHSADENDAHIYRAIFGSGAAHLYFGVYEPNEETLNTLDGALAKYQKTSGSSADYTFFDSRTAKVWSA</sequence>
<dbReference type="EMBL" id="BSFM01000005">
    <property type="protein sequence ID" value="GLK82914.1"/>
    <property type="molecule type" value="Genomic_DNA"/>
</dbReference>
<organism evidence="1 2">
    <name type="scientific">Ancylobacter defluvii</name>
    <dbReference type="NCBI Taxonomy" id="1282440"/>
    <lineage>
        <taxon>Bacteria</taxon>
        <taxon>Pseudomonadati</taxon>
        <taxon>Pseudomonadota</taxon>
        <taxon>Alphaproteobacteria</taxon>
        <taxon>Hyphomicrobiales</taxon>
        <taxon>Xanthobacteraceae</taxon>
        <taxon>Ancylobacter</taxon>
    </lineage>
</organism>
<evidence type="ECO:0000313" key="2">
    <source>
        <dbReference type="Proteomes" id="UP001143330"/>
    </source>
</evidence>
<dbReference type="AlphaFoldDB" id="A0A9W6N8Z9"/>
<name>A0A9W6N8Z9_9HYPH</name>
<comment type="caution">
    <text evidence="1">The sequence shown here is derived from an EMBL/GenBank/DDBJ whole genome shotgun (WGS) entry which is preliminary data.</text>
</comment>
<accession>A0A9W6N8Z9</accession>
<dbReference type="Pfam" id="PF16263">
    <property type="entry name" value="DUF4917"/>
    <property type="match status" value="1"/>
</dbReference>
<reference evidence="1" key="2">
    <citation type="submission" date="2023-01" db="EMBL/GenBank/DDBJ databases">
        <authorList>
            <person name="Sun Q."/>
            <person name="Evtushenko L."/>
        </authorList>
    </citation>
    <scope>NUCLEOTIDE SEQUENCE</scope>
    <source>
        <strain evidence="1">VKM B-2789</strain>
    </source>
</reference>
<reference evidence="1" key="1">
    <citation type="journal article" date="2014" name="Int. J. Syst. Evol. Microbiol.">
        <title>Complete genome sequence of Corynebacterium casei LMG S-19264T (=DSM 44701T), isolated from a smear-ripened cheese.</title>
        <authorList>
            <consortium name="US DOE Joint Genome Institute (JGI-PGF)"/>
            <person name="Walter F."/>
            <person name="Albersmeier A."/>
            <person name="Kalinowski J."/>
            <person name="Ruckert C."/>
        </authorList>
    </citation>
    <scope>NUCLEOTIDE SEQUENCE</scope>
    <source>
        <strain evidence="1">VKM B-2789</strain>
    </source>
</reference>
<gene>
    <name evidence="1" type="ORF">GCM10017653_09830</name>
</gene>
<dbReference type="InterPro" id="IPR032581">
    <property type="entry name" value="DUF4917"/>
</dbReference>
<evidence type="ECO:0000313" key="1">
    <source>
        <dbReference type="EMBL" id="GLK82914.1"/>
    </source>
</evidence>
<dbReference type="RefSeq" id="WP_213365334.1">
    <property type="nucleotide sequence ID" value="NZ_BSFM01000005.1"/>
</dbReference>
<protein>
    <submittedName>
        <fullName evidence="1">DUF4917 domain-containing protein</fullName>
    </submittedName>
</protein>
<dbReference type="Proteomes" id="UP001143330">
    <property type="component" value="Unassembled WGS sequence"/>
</dbReference>
<keyword evidence="2" id="KW-1185">Reference proteome</keyword>
<proteinExistence type="predicted"/>